<dbReference type="Proteomes" id="UP001231189">
    <property type="component" value="Unassembled WGS sequence"/>
</dbReference>
<dbReference type="GO" id="GO:0008270">
    <property type="term" value="F:zinc ion binding"/>
    <property type="evidence" value="ECO:0007669"/>
    <property type="project" value="UniProtKB-KW"/>
</dbReference>
<dbReference type="PROSITE" id="PS50158">
    <property type="entry name" value="ZF_CCHC"/>
    <property type="match status" value="1"/>
</dbReference>
<dbReference type="AlphaFoldDB" id="A0AAD8WP63"/>
<keyword evidence="1" id="KW-0863">Zinc-finger</keyword>
<feature type="domain" description="CCHC-type" evidence="3">
    <location>
        <begin position="296"/>
        <end position="312"/>
    </location>
</feature>
<dbReference type="GO" id="GO:0003676">
    <property type="term" value="F:nucleic acid binding"/>
    <property type="evidence" value="ECO:0007669"/>
    <property type="project" value="InterPro"/>
</dbReference>
<dbReference type="Pfam" id="PF14223">
    <property type="entry name" value="Retrotran_gag_2"/>
    <property type="match status" value="1"/>
</dbReference>
<evidence type="ECO:0000256" key="1">
    <source>
        <dbReference type="PROSITE-ProRule" id="PRU00047"/>
    </source>
</evidence>
<name>A0AAD8WP63_LOLMU</name>
<organism evidence="4 5">
    <name type="scientific">Lolium multiflorum</name>
    <name type="common">Italian ryegrass</name>
    <name type="synonym">Lolium perenne subsp. multiflorum</name>
    <dbReference type="NCBI Taxonomy" id="4521"/>
    <lineage>
        <taxon>Eukaryota</taxon>
        <taxon>Viridiplantae</taxon>
        <taxon>Streptophyta</taxon>
        <taxon>Embryophyta</taxon>
        <taxon>Tracheophyta</taxon>
        <taxon>Spermatophyta</taxon>
        <taxon>Magnoliopsida</taxon>
        <taxon>Liliopsida</taxon>
        <taxon>Poales</taxon>
        <taxon>Poaceae</taxon>
        <taxon>BOP clade</taxon>
        <taxon>Pooideae</taxon>
        <taxon>Poodae</taxon>
        <taxon>Poeae</taxon>
        <taxon>Poeae Chloroplast Group 2 (Poeae type)</taxon>
        <taxon>Loliodinae</taxon>
        <taxon>Loliinae</taxon>
        <taxon>Lolium</taxon>
    </lineage>
</organism>
<dbReference type="PANTHER" id="PTHR35317:SF38">
    <property type="entry name" value="RNA-DIRECTED DNA POLYMERASE"/>
    <property type="match status" value="1"/>
</dbReference>
<evidence type="ECO:0000313" key="4">
    <source>
        <dbReference type="EMBL" id="KAK1669714.1"/>
    </source>
</evidence>
<dbReference type="Gene3D" id="4.10.60.10">
    <property type="entry name" value="Zinc finger, CCHC-type"/>
    <property type="match status" value="1"/>
</dbReference>
<keyword evidence="5" id="KW-1185">Reference proteome</keyword>
<gene>
    <name evidence="4" type="ORF">QYE76_057873</name>
</gene>
<dbReference type="InterPro" id="IPR025314">
    <property type="entry name" value="DUF4219"/>
</dbReference>
<feature type="compositionally biased region" description="Basic and acidic residues" evidence="2">
    <location>
        <begin position="1"/>
        <end position="21"/>
    </location>
</feature>
<dbReference type="SUPFAM" id="SSF57756">
    <property type="entry name" value="Retrovirus zinc finger-like domains"/>
    <property type="match status" value="1"/>
</dbReference>
<sequence length="349" mass="38347">MTKGGDDASKKAAADADKDGKNSGAASSPSLSAQRALAVPRSTRDMGGGSGTAWPVLTRTNYNSWSLLMKVILQVRHLWDVIDTGVGEYDDDRAALEAILRAVPPEMIPMLAVKDTAKEAWDAIKTIRVGADRVRDSKAQNFRKQYEDLRFKSGESVDDFGLRLQELVHQLDIHGNPIDDKKVILKYLRVVPKKYKQMARSIEGLLDLNTMSIEELTGRLKVCEEDDDDEPTGTAGGNQLLLTEEQWRARMKHRDGDGSSGSGGSGGNRRNKGRGNDAARDKPQGASGGGAARDDKCRYCGKFGHWARDCRKKKREEAHLVKEGASATDGAAVLCRRRTRAHRRAHLPQ</sequence>
<evidence type="ECO:0000256" key="2">
    <source>
        <dbReference type="SAM" id="MobiDB-lite"/>
    </source>
</evidence>
<keyword evidence="1" id="KW-0479">Metal-binding</keyword>
<evidence type="ECO:0000259" key="3">
    <source>
        <dbReference type="PROSITE" id="PS50158"/>
    </source>
</evidence>
<accession>A0AAD8WP63</accession>
<dbReference type="InterPro" id="IPR036875">
    <property type="entry name" value="Znf_CCHC_sf"/>
</dbReference>
<feature type="region of interest" description="Disordered" evidence="2">
    <location>
        <begin position="251"/>
        <end position="293"/>
    </location>
</feature>
<dbReference type="Pfam" id="PF00098">
    <property type="entry name" value="zf-CCHC"/>
    <property type="match status" value="1"/>
</dbReference>
<dbReference type="SMART" id="SM00343">
    <property type="entry name" value="ZnF_C2HC"/>
    <property type="match status" value="1"/>
</dbReference>
<comment type="caution">
    <text evidence="4">The sequence shown here is derived from an EMBL/GenBank/DDBJ whole genome shotgun (WGS) entry which is preliminary data.</text>
</comment>
<keyword evidence="1" id="KW-0862">Zinc</keyword>
<dbReference type="PANTHER" id="PTHR35317">
    <property type="entry name" value="OS04G0629600 PROTEIN"/>
    <property type="match status" value="1"/>
</dbReference>
<dbReference type="InterPro" id="IPR001878">
    <property type="entry name" value="Znf_CCHC"/>
</dbReference>
<protein>
    <recommendedName>
        <fullName evidence="3">CCHC-type domain-containing protein</fullName>
    </recommendedName>
</protein>
<dbReference type="EMBL" id="JAUUTY010000003">
    <property type="protein sequence ID" value="KAK1669714.1"/>
    <property type="molecule type" value="Genomic_DNA"/>
</dbReference>
<evidence type="ECO:0000313" key="5">
    <source>
        <dbReference type="Proteomes" id="UP001231189"/>
    </source>
</evidence>
<dbReference type="Pfam" id="PF13961">
    <property type="entry name" value="DUF4219"/>
    <property type="match status" value="1"/>
</dbReference>
<feature type="compositionally biased region" description="Gly residues" evidence="2">
    <location>
        <begin position="258"/>
        <end position="267"/>
    </location>
</feature>
<feature type="region of interest" description="Disordered" evidence="2">
    <location>
        <begin position="1"/>
        <end position="52"/>
    </location>
</feature>
<reference evidence="4" key="1">
    <citation type="submission" date="2023-07" db="EMBL/GenBank/DDBJ databases">
        <title>A chromosome-level genome assembly of Lolium multiflorum.</title>
        <authorList>
            <person name="Chen Y."/>
            <person name="Copetti D."/>
            <person name="Kolliker R."/>
            <person name="Studer B."/>
        </authorList>
    </citation>
    <scope>NUCLEOTIDE SEQUENCE</scope>
    <source>
        <strain evidence="4">02402/16</strain>
        <tissue evidence="4">Leaf</tissue>
    </source>
</reference>
<proteinExistence type="predicted"/>
<feature type="compositionally biased region" description="Basic and acidic residues" evidence="2">
    <location>
        <begin position="274"/>
        <end position="283"/>
    </location>
</feature>